<proteinExistence type="predicted"/>
<evidence type="ECO:0000313" key="3">
    <source>
        <dbReference type="Proteomes" id="UP000051048"/>
    </source>
</evidence>
<dbReference type="Pfam" id="PF04865">
    <property type="entry name" value="Baseplate_J"/>
    <property type="match status" value="1"/>
</dbReference>
<dbReference type="RefSeq" id="WP_025021127.1">
    <property type="nucleotide sequence ID" value="NZ_AZFH01000031.1"/>
</dbReference>
<dbReference type="PANTHER" id="PTHR37829:SF3">
    <property type="entry name" value="PROTEIN JAYE-RELATED"/>
    <property type="match status" value="1"/>
</dbReference>
<dbReference type="InterPro" id="IPR052399">
    <property type="entry name" value="Phage_Baseplate_Assmbl_Protein"/>
</dbReference>
<dbReference type="EMBL" id="AZFH01000031">
    <property type="protein sequence ID" value="KRL81816.1"/>
    <property type="molecule type" value="Genomic_DNA"/>
</dbReference>
<dbReference type="PANTHER" id="PTHR37829">
    <property type="entry name" value="PHAGE-LIKE ELEMENT PBSX PROTEIN XKDT"/>
    <property type="match status" value="1"/>
</dbReference>
<evidence type="ECO:0000313" key="2">
    <source>
        <dbReference type="EMBL" id="KRL81816.1"/>
    </source>
</evidence>
<dbReference type="PATRIC" id="fig|1423740.3.peg.1520"/>
<dbReference type="AlphaFoldDB" id="A0A0R1TTG8"/>
<organism evidence="2 3">
    <name type="scientific">Ligilactobacillus equi DSM 15833 = JCM 10991</name>
    <dbReference type="NCBI Taxonomy" id="1423740"/>
    <lineage>
        <taxon>Bacteria</taxon>
        <taxon>Bacillati</taxon>
        <taxon>Bacillota</taxon>
        <taxon>Bacilli</taxon>
        <taxon>Lactobacillales</taxon>
        <taxon>Lactobacillaceae</taxon>
        <taxon>Ligilactobacillus</taxon>
    </lineage>
</organism>
<name>A0A0R1TTG8_9LACO</name>
<sequence length="401" mass="43548">MLDEKGFTRPNYDEIVDDLCLKWRELFGETAQTHTRSVGGIIIRILAFCLNQIYMLAEKVYNSQFVDSASGATLDQLAANVGLHRLPAQVGIGTITIYGKAGYTVSSGTLFKTKDDLMYVTTEDITLEDSGEKSMSIPGYGTISANEGNLGTGVSHLLYADKLGADYNKSGEYTAEQVTPVEQILYATLTDVIGGTGIETDDNLRNRITLANNMDSSSPYNGVITAIRKVNGVKTVKIISNDTMENDPKTNTPAKAIHIYVNGGYKDDIAEAIFKSVAAGINTAGQQVTKVTDIAGINHVIKFDFPTNKGIYVDIHLEKNSMYPSDGDNQILNIVKQYLNSVDMGEVVRYTKFYQLIYSNVKGVDVADIKIGLSKEEVKAQDIVLSTLETAALADGGLTIS</sequence>
<comment type="caution">
    <text evidence="2">The sequence shown here is derived from an EMBL/GenBank/DDBJ whole genome shotgun (WGS) entry which is preliminary data.</text>
</comment>
<dbReference type="InterPro" id="IPR006949">
    <property type="entry name" value="Barrel_Baseplate_J-like"/>
</dbReference>
<gene>
    <name evidence="2" type="ORF">FC36_GL001411</name>
</gene>
<feature type="domain" description="Baseplate protein J-like barrel" evidence="1">
    <location>
        <begin position="94"/>
        <end position="138"/>
    </location>
</feature>
<dbReference type="Proteomes" id="UP000051048">
    <property type="component" value="Unassembled WGS sequence"/>
</dbReference>
<accession>A0A0R1TTG8</accession>
<dbReference type="STRING" id="1423740.FC36_GL001411"/>
<dbReference type="OrthoDB" id="7904838at2"/>
<reference evidence="2 3" key="1">
    <citation type="journal article" date="2015" name="Genome Announc.">
        <title>Expanding the biotechnology potential of lactobacilli through comparative genomics of 213 strains and associated genera.</title>
        <authorList>
            <person name="Sun Z."/>
            <person name="Harris H.M."/>
            <person name="McCann A."/>
            <person name="Guo C."/>
            <person name="Argimon S."/>
            <person name="Zhang W."/>
            <person name="Yang X."/>
            <person name="Jeffery I.B."/>
            <person name="Cooney J.C."/>
            <person name="Kagawa T.F."/>
            <person name="Liu W."/>
            <person name="Song Y."/>
            <person name="Salvetti E."/>
            <person name="Wrobel A."/>
            <person name="Rasinkangas P."/>
            <person name="Parkhill J."/>
            <person name="Rea M.C."/>
            <person name="O'Sullivan O."/>
            <person name="Ritari J."/>
            <person name="Douillard F.P."/>
            <person name="Paul Ross R."/>
            <person name="Yang R."/>
            <person name="Briner A.E."/>
            <person name="Felis G.E."/>
            <person name="de Vos W.M."/>
            <person name="Barrangou R."/>
            <person name="Klaenhammer T.R."/>
            <person name="Caufield P.W."/>
            <person name="Cui Y."/>
            <person name="Zhang H."/>
            <person name="O'Toole P.W."/>
        </authorList>
    </citation>
    <scope>NUCLEOTIDE SEQUENCE [LARGE SCALE GENOMIC DNA]</scope>
    <source>
        <strain evidence="2 3">DSM 15833</strain>
    </source>
</reference>
<protein>
    <recommendedName>
        <fullName evidence="1">Baseplate protein J-like barrel domain-containing protein</fullName>
    </recommendedName>
</protein>
<evidence type="ECO:0000259" key="1">
    <source>
        <dbReference type="Pfam" id="PF04865"/>
    </source>
</evidence>